<gene>
    <name evidence="8" type="ORF">DM01DRAFT_1331252</name>
</gene>
<feature type="transmembrane region" description="Helical" evidence="6">
    <location>
        <begin position="53"/>
        <end position="74"/>
    </location>
</feature>
<sequence>MGGEVYWLSGYYRPILLVCIGLWGWGFNLLLLCRQHIDPNYLLHIHPNDKKPYQSIFDMSLVVSLIVAFNMWFYSRLVLDDNQPSWLPLLAYLSVLSVLFWPGQTLYRKERIRFIRLIRRVISFNLFSTVYFGDIIFADLLTSFSNVFGDLFLTLCIVIPGKSHFEYQQLEANLDNACYRDLLVPLIISLPYVIRLRQCISEFIESKYETKRHLFNAMKYASAFPVIALSAIQKKAALYISETGTIPSASWIKDDNLFRLWMLAVFMNSMYSFWWDIAMDWSLIQVTYDHPTKHGVHHPRQSSTPMIRIRRHLHFSWSWVYVLAILLDFVLRITWSLKLSSHIYFQRIAGNIFLVELLEVVRRWLWIIFRLENEWVKRGSGLPTNTTDRHSPSTRRPSASSTAPHLPHQIHTSNDIPLHDRPSKTMLTPIGEDPDEGDPFLMDK</sequence>
<dbReference type="Pfam" id="PF03124">
    <property type="entry name" value="EXS"/>
    <property type="match status" value="1"/>
</dbReference>
<evidence type="ECO:0000313" key="8">
    <source>
        <dbReference type="EMBL" id="ORX63177.1"/>
    </source>
</evidence>
<keyword evidence="4 6" id="KW-0472">Membrane</keyword>
<dbReference type="Proteomes" id="UP000242146">
    <property type="component" value="Unassembled WGS sequence"/>
</dbReference>
<keyword evidence="9" id="KW-1185">Reference proteome</keyword>
<keyword evidence="3 6" id="KW-1133">Transmembrane helix</keyword>
<comment type="subcellular location">
    <subcellularLocation>
        <location evidence="1">Membrane</location>
        <topology evidence="1">Multi-pass membrane protein</topology>
    </subcellularLocation>
</comment>
<evidence type="ECO:0000313" key="9">
    <source>
        <dbReference type="Proteomes" id="UP000242146"/>
    </source>
</evidence>
<organism evidence="8 9">
    <name type="scientific">Hesseltinella vesiculosa</name>
    <dbReference type="NCBI Taxonomy" id="101127"/>
    <lineage>
        <taxon>Eukaryota</taxon>
        <taxon>Fungi</taxon>
        <taxon>Fungi incertae sedis</taxon>
        <taxon>Mucoromycota</taxon>
        <taxon>Mucoromycotina</taxon>
        <taxon>Mucoromycetes</taxon>
        <taxon>Mucorales</taxon>
        <taxon>Cunninghamellaceae</taxon>
        <taxon>Hesseltinella</taxon>
    </lineage>
</organism>
<reference evidence="8 9" key="1">
    <citation type="submission" date="2016-07" db="EMBL/GenBank/DDBJ databases">
        <title>Pervasive Adenine N6-methylation of Active Genes in Fungi.</title>
        <authorList>
            <consortium name="DOE Joint Genome Institute"/>
            <person name="Mondo S.J."/>
            <person name="Dannebaum R.O."/>
            <person name="Kuo R.C."/>
            <person name="Labutti K."/>
            <person name="Haridas S."/>
            <person name="Kuo A."/>
            <person name="Salamov A."/>
            <person name="Ahrendt S.R."/>
            <person name="Lipzen A."/>
            <person name="Sullivan W."/>
            <person name="Andreopoulos W.B."/>
            <person name="Clum A."/>
            <person name="Lindquist E."/>
            <person name="Daum C."/>
            <person name="Ramamoorthy G.K."/>
            <person name="Gryganskyi A."/>
            <person name="Culley D."/>
            <person name="Magnuson J.K."/>
            <person name="James T.Y."/>
            <person name="O'Malley M.A."/>
            <person name="Stajich J.E."/>
            <person name="Spatafora J.W."/>
            <person name="Visel A."/>
            <person name="Grigoriev I.V."/>
        </authorList>
    </citation>
    <scope>NUCLEOTIDE SEQUENCE [LARGE SCALE GENOMIC DNA]</scope>
    <source>
        <strain evidence="8 9">NRRL 3301</strain>
    </source>
</reference>
<evidence type="ECO:0000256" key="2">
    <source>
        <dbReference type="ARBA" id="ARBA00022692"/>
    </source>
</evidence>
<feature type="domain" description="EXS" evidence="7">
    <location>
        <begin position="175"/>
        <end position="403"/>
    </location>
</feature>
<dbReference type="OrthoDB" id="2159384at2759"/>
<feature type="compositionally biased region" description="Low complexity" evidence="5">
    <location>
        <begin position="394"/>
        <end position="404"/>
    </location>
</feature>
<feature type="transmembrane region" description="Helical" evidence="6">
    <location>
        <begin position="257"/>
        <end position="275"/>
    </location>
</feature>
<protein>
    <submittedName>
        <fullName evidence="8">EXS-domain-containing protein</fullName>
    </submittedName>
</protein>
<evidence type="ECO:0000256" key="1">
    <source>
        <dbReference type="ARBA" id="ARBA00004141"/>
    </source>
</evidence>
<evidence type="ECO:0000256" key="5">
    <source>
        <dbReference type="SAM" id="MobiDB-lite"/>
    </source>
</evidence>
<keyword evidence="2 6" id="KW-0812">Transmembrane</keyword>
<evidence type="ECO:0000256" key="4">
    <source>
        <dbReference type="ARBA" id="ARBA00023136"/>
    </source>
</evidence>
<dbReference type="EMBL" id="MCGT01000001">
    <property type="protein sequence ID" value="ORX63177.1"/>
    <property type="molecule type" value="Genomic_DNA"/>
</dbReference>
<feature type="transmembrane region" description="Helical" evidence="6">
    <location>
        <begin position="124"/>
        <end position="144"/>
    </location>
</feature>
<feature type="region of interest" description="Disordered" evidence="5">
    <location>
        <begin position="380"/>
        <end position="444"/>
    </location>
</feature>
<feature type="transmembrane region" description="Helical" evidence="6">
    <location>
        <begin position="12"/>
        <end position="32"/>
    </location>
</feature>
<dbReference type="AlphaFoldDB" id="A0A1X2GYL6"/>
<feature type="transmembrane region" description="Helical" evidence="6">
    <location>
        <begin position="86"/>
        <end position="103"/>
    </location>
</feature>
<dbReference type="GO" id="GO:0005737">
    <property type="term" value="C:cytoplasm"/>
    <property type="evidence" value="ECO:0007669"/>
    <property type="project" value="TreeGrafter"/>
</dbReference>
<evidence type="ECO:0000259" key="7">
    <source>
        <dbReference type="PROSITE" id="PS51380"/>
    </source>
</evidence>
<name>A0A1X2GYL6_9FUNG</name>
<accession>A0A1X2GYL6</accession>
<evidence type="ECO:0000256" key="3">
    <source>
        <dbReference type="ARBA" id="ARBA00022989"/>
    </source>
</evidence>
<dbReference type="PANTHER" id="PTHR10783:SF46">
    <property type="entry name" value="PROTEIN ERD1 HOMOLOG 2"/>
    <property type="match status" value="1"/>
</dbReference>
<dbReference type="GO" id="GO:0016020">
    <property type="term" value="C:membrane"/>
    <property type="evidence" value="ECO:0007669"/>
    <property type="project" value="UniProtKB-SubCell"/>
</dbReference>
<comment type="caution">
    <text evidence="8">The sequence shown here is derived from an EMBL/GenBank/DDBJ whole genome shotgun (WGS) entry which is preliminary data.</text>
</comment>
<dbReference type="STRING" id="101127.A0A1X2GYL6"/>
<dbReference type="PANTHER" id="PTHR10783">
    <property type="entry name" value="XENOTROPIC AND POLYTROPIC RETROVIRUS RECEPTOR 1-RELATED"/>
    <property type="match status" value="1"/>
</dbReference>
<proteinExistence type="predicted"/>
<feature type="transmembrane region" description="Helical" evidence="6">
    <location>
        <begin position="315"/>
        <end position="337"/>
    </location>
</feature>
<dbReference type="InterPro" id="IPR004342">
    <property type="entry name" value="EXS_C"/>
</dbReference>
<evidence type="ECO:0000256" key="6">
    <source>
        <dbReference type="SAM" id="Phobius"/>
    </source>
</evidence>
<dbReference type="PROSITE" id="PS51380">
    <property type="entry name" value="EXS"/>
    <property type="match status" value="1"/>
</dbReference>